<feature type="region of interest" description="Disordered" evidence="2">
    <location>
        <begin position="358"/>
        <end position="407"/>
    </location>
</feature>
<protein>
    <submittedName>
        <fullName evidence="4">LCP family protein</fullName>
    </submittedName>
</protein>
<proteinExistence type="inferred from homology"/>
<dbReference type="PANTHER" id="PTHR33392">
    <property type="entry name" value="POLYISOPRENYL-TEICHOIC ACID--PEPTIDOGLYCAN TEICHOIC ACID TRANSFERASE TAGU"/>
    <property type="match status" value="1"/>
</dbReference>
<dbReference type="PANTHER" id="PTHR33392:SF6">
    <property type="entry name" value="POLYISOPRENYL-TEICHOIC ACID--PEPTIDOGLYCAN TEICHOIC ACID TRANSFERASE TAGU"/>
    <property type="match status" value="1"/>
</dbReference>
<dbReference type="InterPro" id="IPR004474">
    <property type="entry name" value="LytR_CpsA_psr"/>
</dbReference>
<dbReference type="Gene3D" id="3.40.630.190">
    <property type="entry name" value="LCP protein"/>
    <property type="match status" value="1"/>
</dbReference>
<dbReference type="RefSeq" id="WP_260191088.1">
    <property type="nucleotide sequence ID" value="NZ_JAFFZE010000010.1"/>
</dbReference>
<dbReference type="EMBL" id="JAFFZE010000010">
    <property type="protein sequence ID" value="MCT2583702.1"/>
    <property type="molecule type" value="Genomic_DNA"/>
</dbReference>
<sequence length="407" mass="42981">MSARRALTWAGRGVAGLVSAALLAGIGFGWATYRDAVDDLVTDDVIVADPSAPDPGPPAPDAPRTDQTILLVGIDSRTDTHGDPLPQHVLDHLHAGDATGVRNTDTMIVVHVPADPDRTAFAVSLPRDSYVDIAGGFGRHKLNSAYARAMNAKADELRASGAAEAVVERKSRTAGRRNLIATVNALTGLRVNHYAEINLYGFSEITKAVGGVPVCLTAPVDDEFSGAEFPAGHQLLAGVDALKFVRQRHGLPNGDLDRVRRQQAFLAGLANRMFSAGTLTDPARVTALVDALTRSVVLDEDWDLLGFAQQVADLSGDRLEFSTIPTGRSNLETPYDGSAVEVDPEEVRAYFAALLGDQPAKGKPGGDGRAPVREPLAEDRYGITTPAGQGDEGDEEPITADGVPCVN</sequence>
<dbReference type="Pfam" id="PF03816">
    <property type="entry name" value="LytR_cpsA_psr"/>
    <property type="match status" value="1"/>
</dbReference>
<dbReference type="Proteomes" id="UP001156441">
    <property type="component" value="Unassembled WGS sequence"/>
</dbReference>
<organism evidence="4 5">
    <name type="scientific">Actinophytocola gossypii</name>
    <dbReference type="NCBI Taxonomy" id="2812003"/>
    <lineage>
        <taxon>Bacteria</taxon>
        <taxon>Bacillati</taxon>
        <taxon>Actinomycetota</taxon>
        <taxon>Actinomycetes</taxon>
        <taxon>Pseudonocardiales</taxon>
        <taxon>Pseudonocardiaceae</taxon>
    </lineage>
</organism>
<evidence type="ECO:0000313" key="5">
    <source>
        <dbReference type="Proteomes" id="UP001156441"/>
    </source>
</evidence>
<gene>
    <name evidence="4" type="ORF">JT362_11295</name>
</gene>
<feature type="domain" description="Cell envelope-related transcriptional attenuator" evidence="3">
    <location>
        <begin position="103"/>
        <end position="273"/>
    </location>
</feature>
<keyword evidence="5" id="KW-1185">Reference proteome</keyword>
<accession>A0ABT2J763</accession>
<reference evidence="4 5" key="1">
    <citation type="submission" date="2021-02" db="EMBL/GenBank/DDBJ databases">
        <title>Actinophytocola xerophila sp. nov., isolated from soil of cotton cropping field.</title>
        <authorList>
            <person name="Huang R."/>
            <person name="Chen X."/>
            <person name="Ge X."/>
            <person name="Liu W."/>
        </authorList>
    </citation>
    <scope>NUCLEOTIDE SEQUENCE [LARGE SCALE GENOMIC DNA]</scope>
    <source>
        <strain evidence="4 5">S1-96</strain>
    </source>
</reference>
<evidence type="ECO:0000256" key="2">
    <source>
        <dbReference type="SAM" id="MobiDB-lite"/>
    </source>
</evidence>
<comment type="caution">
    <text evidence="4">The sequence shown here is derived from an EMBL/GenBank/DDBJ whole genome shotgun (WGS) entry which is preliminary data.</text>
</comment>
<feature type="compositionally biased region" description="Basic and acidic residues" evidence="2">
    <location>
        <begin position="364"/>
        <end position="381"/>
    </location>
</feature>
<name>A0ABT2J763_9PSEU</name>
<evidence type="ECO:0000256" key="1">
    <source>
        <dbReference type="ARBA" id="ARBA00006068"/>
    </source>
</evidence>
<dbReference type="NCBIfam" id="TIGR00350">
    <property type="entry name" value="lytR_cpsA_psr"/>
    <property type="match status" value="1"/>
</dbReference>
<evidence type="ECO:0000313" key="4">
    <source>
        <dbReference type="EMBL" id="MCT2583702.1"/>
    </source>
</evidence>
<dbReference type="InterPro" id="IPR050922">
    <property type="entry name" value="LytR/CpsA/Psr_CW_biosynth"/>
</dbReference>
<comment type="similarity">
    <text evidence="1">Belongs to the LytR/CpsA/Psr (LCP) family.</text>
</comment>
<evidence type="ECO:0000259" key="3">
    <source>
        <dbReference type="Pfam" id="PF03816"/>
    </source>
</evidence>